<reference evidence="2 3" key="1">
    <citation type="journal article" date="2018" name="Int. J. Syst. Evol. Microbiol.">
        <title>Adhaeribacter swui sp. nov., isolated from wet mud.</title>
        <authorList>
            <person name="Kim D.U."/>
            <person name="Kim K.W."/>
            <person name="Kang M.S."/>
            <person name="Kim J.Y."/>
            <person name="Jang J.H."/>
            <person name="Kim M.K."/>
        </authorList>
    </citation>
    <scope>NUCLEOTIDE SEQUENCE [LARGE SCALE GENOMIC DNA]</scope>
    <source>
        <strain evidence="2 3">KCTC 52873</strain>
    </source>
</reference>
<evidence type="ECO:0000313" key="3">
    <source>
        <dbReference type="Proteomes" id="UP000515237"/>
    </source>
</evidence>
<accession>A0A7G7GDE7</accession>
<organism evidence="2 3">
    <name type="scientific">Adhaeribacter swui</name>
    <dbReference type="NCBI Taxonomy" id="2086471"/>
    <lineage>
        <taxon>Bacteria</taxon>
        <taxon>Pseudomonadati</taxon>
        <taxon>Bacteroidota</taxon>
        <taxon>Cytophagia</taxon>
        <taxon>Cytophagales</taxon>
        <taxon>Hymenobacteraceae</taxon>
        <taxon>Adhaeribacter</taxon>
    </lineage>
</organism>
<evidence type="ECO:0000313" key="2">
    <source>
        <dbReference type="EMBL" id="QNF35181.1"/>
    </source>
</evidence>
<feature type="transmembrane region" description="Helical" evidence="1">
    <location>
        <begin position="21"/>
        <end position="44"/>
    </location>
</feature>
<name>A0A7G7GDE7_9BACT</name>
<protein>
    <submittedName>
        <fullName evidence="2">Uncharacterized protein</fullName>
    </submittedName>
</protein>
<keyword evidence="1" id="KW-0472">Membrane</keyword>
<dbReference type="Proteomes" id="UP000515237">
    <property type="component" value="Chromosome"/>
</dbReference>
<dbReference type="AlphaFoldDB" id="A0A7G7GDE7"/>
<dbReference type="EMBL" id="CP055156">
    <property type="protein sequence ID" value="QNF35181.1"/>
    <property type="molecule type" value="Genomic_DNA"/>
</dbReference>
<proteinExistence type="predicted"/>
<dbReference type="KEGG" id="aswu:HUW51_21585"/>
<keyword evidence="3" id="KW-1185">Reference proteome</keyword>
<keyword evidence="1" id="KW-1133">Transmembrane helix</keyword>
<keyword evidence="1" id="KW-0812">Transmembrane</keyword>
<sequence>MYKKKILDKNKIQKVRFNNLDLAEPLTGLGLATTGLALLINGLVTNL</sequence>
<evidence type="ECO:0000256" key="1">
    <source>
        <dbReference type="SAM" id="Phobius"/>
    </source>
</evidence>
<gene>
    <name evidence="2" type="ORF">HUW51_21585</name>
</gene>
<dbReference type="RefSeq" id="WP_185271672.1">
    <property type="nucleotide sequence ID" value="NZ_CP055156.1"/>
</dbReference>